<sequence>MKHNKLCAAALALAGLALVVLVGCSLPSLPGASDAPAAALDPLTGQAAIWTDRCPAAVTVQSDAGANLRGIGDASLVLEALTEGETSSSLCLVWPSVEAVPEVGPVAAGQDLYWQLLAAQQVLPVQRGAGVYAGNLLDEYGVRAVDALEVGVSAFYYEGAWGQPDALSWYTSGSRLSSVLAGLEIDPQTQSEALDTEPAPLPALLPFGEVSEPGTEGVAGIEVQFSETAATGFTYDAEAGVYRMADAGGAPRIDANTGEQAAFDNVLVLYSAPTLRDDGHTWGYDLTMGGGYYLSGGQAWNILWTQGVDTTLSIYNSGGKAISIQPGRSYIALLGSLPGQQLILTDASGAKLSTP</sequence>
<name>A0AA37IXJ6_9FIRM</name>
<gene>
    <name evidence="4" type="ORF">JCM17207_07570</name>
</gene>
<dbReference type="InterPro" id="IPR021416">
    <property type="entry name" value="DUF3048_N"/>
</dbReference>
<dbReference type="InterPro" id="IPR035328">
    <property type="entry name" value="DUF3048_C"/>
</dbReference>
<feature type="signal peptide" evidence="1">
    <location>
        <begin position="1"/>
        <end position="22"/>
    </location>
</feature>
<dbReference type="RefSeq" id="WP_238316368.1">
    <property type="nucleotide sequence ID" value="NZ_BQKV01000027.1"/>
</dbReference>
<keyword evidence="1" id="KW-0732">Signal</keyword>
<evidence type="ECO:0000313" key="4">
    <source>
        <dbReference type="EMBL" id="GJN64132.1"/>
    </source>
</evidence>
<evidence type="ECO:0000259" key="3">
    <source>
        <dbReference type="Pfam" id="PF17479"/>
    </source>
</evidence>
<feature type="domain" description="DUF3048" evidence="2">
    <location>
        <begin position="43"/>
        <end position="180"/>
    </location>
</feature>
<feature type="chain" id="PRO_5041461969" description="DUF3048 domain-containing protein" evidence="1">
    <location>
        <begin position="23"/>
        <end position="355"/>
    </location>
</feature>
<dbReference type="SUPFAM" id="SSF159774">
    <property type="entry name" value="YerB-like"/>
    <property type="match status" value="1"/>
</dbReference>
<dbReference type="InterPro" id="IPR023158">
    <property type="entry name" value="YerB-like_sf"/>
</dbReference>
<feature type="domain" description="DUF3048" evidence="3">
    <location>
        <begin position="221"/>
        <end position="331"/>
    </location>
</feature>
<accession>A0AA37IXJ6</accession>
<evidence type="ECO:0008006" key="6">
    <source>
        <dbReference type="Google" id="ProtNLM"/>
    </source>
</evidence>
<evidence type="ECO:0000256" key="1">
    <source>
        <dbReference type="SAM" id="SignalP"/>
    </source>
</evidence>
<dbReference type="Gene3D" id="3.50.90.10">
    <property type="entry name" value="YerB-like"/>
    <property type="match status" value="1"/>
</dbReference>
<dbReference type="Pfam" id="PF11258">
    <property type="entry name" value="DUF3048"/>
    <property type="match status" value="1"/>
</dbReference>
<dbReference type="EMBL" id="BQKV01000027">
    <property type="protein sequence ID" value="GJN64132.1"/>
    <property type="molecule type" value="Genomic_DNA"/>
</dbReference>
<proteinExistence type="predicted"/>
<reference evidence="4" key="1">
    <citation type="journal article" date="2022" name="Int. J. Syst. Evol. Microbiol.">
        <title>Genome-based, phenotypic and chemotaxonomic classification of Faecalibacterium strains: proposal of three novel species Faecalibacterium duncaniae sp. nov., Faecalibacterium hattorii sp. nov. and Faecalibacterium gallinarum sp. nov. .</title>
        <authorList>
            <person name="Sakamoto M."/>
            <person name="Sakurai N."/>
            <person name="Tanno H."/>
            <person name="Iino T."/>
            <person name="Ohkuma M."/>
            <person name="Endo A."/>
        </authorList>
    </citation>
    <scope>NUCLEOTIDE SEQUENCE</scope>
    <source>
        <strain evidence="4">JCM 17207</strain>
    </source>
</reference>
<keyword evidence="5" id="KW-1185">Reference proteome</keyword>
<evidence type="ECO:0000313" key="5">
    <source>
        <dbReference type="Proteomes" id="UP001055185"/>
    </source>
</evidence>
<dbReference type="PROSITE" id="PS51257">
    <property type="entry name" value="PROKAR_LIPOPROTEIN"/>
    <property type="match status" value="1"/>
</dbReference>
<dbReference type="Pfam" id="PF17479">
    <property type="entry name" value="DUF3048_C"/>
    <property type="match status" value="1"/>
</dbReference>
<dbReference type="AlphaFoldDB" id="A0AA37IXJ6"/>
<evidence type="ECO:0000259" key="2">
    <source>
        <dbReference type="Pfam" id="PF11258"/>
    </source>
</evidence>
<protein>
    <recommendedName>
        <fullName evidence="6">DUF3048 domain-containing protein</fullName>
    </recommendedName>
</protein>
<dbReference type="Proteomes" id="UP001055185">
    <property type="component" value="Unassembled WGS sequence"/>
</dbReference>
<organism evidence="4 5">
    <name type="scientific">Faecalibacterium gallinarum</name>
    <dbReference type="NCBI Taxonomy" id="2903556"/>
    <lineage>
        <taxon>Bacteria</taxon>
        <taxon>Bacillati</taxon>
        <taxon>Bacillota</taxon>
        <taxon>Clostridia</taxon>
        <taxon>Eubacteriales</taxon>
        <taxon>Oscillospiraceae</taxon>
        <taxon>Faecalibacterium</taxon>
    </lineage>
</organism>
<comment type="caution">
    <text evidence="4">The sequence shown here is derived from an EMBL/GenBank/DDBJ whole genome shotgun (WGS) entry which is preliminary data.</text>
</comment>